<reference evidence="1 2" key="1">
    <citation type="submission" date="2016-07" db="EMBL/GenBank/DDBJ databases">
        <title>Pervasive Adenine N6-methylation of Active Genes in Fungi.</title>
        <authorList>
            <consortium name="DOE Joint Genome Institute"/>
            <person name="Mondo S.J."/>
            <person name="Dannebaum R.O."/>
            <person name="Kuo R.C."/>
            <person name="Labutti K."/>
            <person name="Haridas S."/>
            <person name="Kuo A."/>
            <person name="Salamov A."/>
            <person name="Ahrendt S.R."/>
            <person name="Lipzen A."/>
            <person name="Sullivan W."/>
            <person name="Andreopoulos W.B."/>
            <person name="Clum A."/>
            <person name="Lindquist E."/>
            <person name="Daum C."/>
            <person name="Ramamoorthy G.K."/>
            <person name="Gryganskyi A."/>
            <person name="Culley D."/>
            <person name="Magnuson J.K."/>
            <person name="James T.Y."/>
            <person name="O'Malley M.A."/>
            <person name="Stajich J.E."/>
            <person name="Spatafora J.W."/>
            <person name="Visel A."/>
            <person name="Grigoriev I.V."/>
        </authorList>
    </citation>
    <scope>NUCLEOTIDE SEQUENCE [LARGE SCALE GENOMIC DNA]</scope>
    <source>
        <strain evidence="1 2">JEL800</strain>
    </source>
</reference>
<sequence length="153" mass="17199">METPYLWHTSMEDSTQNKNAYLSFISSNFGNFHCLRVYDGNHEDSNLRTSLKGIAHNGNVDCLISSTDAPERAVDTSHLLFVLRKPIDSDMKVTETELKLLAADVTSSYPVLAVVSDLNDSWKILWIQSKHDGRKVVSYVSISFTPHLLTVIL</sequence>
<keyword evidence="2" id="KW-1185">Reference proteome</keyword>
<dbReference type="AlphaFoldDB" id="A0A1Y2B6K0"/>
<protein>
    <submittedName>
        <fullName evidence="1">Uncharacterized protein</fullName>
    </submittedName>
</protein>
<proteinExistence type="predicted"/>
<accession>A0A1Y2B6K0</accession>
<gene>
    <name evidence="1" type="ORF">BCR33DRAFT_566419</name>
</gene>
<evidence type="ECO:0000313" key="2">
    <source>
        <dbReference type="Proteomes" id="UP000193642"/>
    </source>
</evidence>
<organism evidence="1 2">
    <name type="scientific">Rhizoclosmatium globosum</name>
    <dbReference type="NCBI Taxonomy" id="329046"/>
    <lineage>
        <taxon>Eukaryota</taxon>
        <taxon>Fungi</taxon>
        <taxon>Fungi incertae sedis</taxon>
        <taxon>Chytridiomycota</taxon>
        <taxon>Chytridiomycota incertae sedis</taxon>
        <taxon>Chytridiomycetes</taxon>
        <taxon>Chytridiales</taxon>
        <taxon>Chytriomycetaceae</taxon>
        <taxon>Rhizoclosmatium</taxon>
    </lineage>
</organism>
<evidence type="ECO:0000313" key="1">
    <source>
        <dbReference type="EMBL" id="ORY30469.1"/>
    </source>
</evidence>
<dbReference type="EMBL" id="MCGO01000082">
    <property type="protein sequence ID" value="ORY30469.1"/>
    <property type="molecule type" value="Genomic_DNA"/>
</dbReference>
<comment type="caution">
    <text evidence="1">The sequence shown here is derived from an EMBL/GenBank/DDBJ whole genome shotgun (WGS) entry which is preliminary data.</text>
</comment>
<name>A0A1Y2B6K0_9FUNG</name>
<dbReference type="Proteomes" id="UP000193642">
    <property type="component" value="Unassembled WGS sequence"/>
</dbReference>
<dbReference type="OrthoDB" id="2146359at2759"/>